<sequence length="332" mass="35172">MSLMDKIKEKAKSVQKNIVLPEGSEPRTIEAAAKIAEQGIAHVILLGDEKEIEAANTKKVDLSGATIINPATSPKLDEYANMFYEMRKSKGITPEQAKETCKDTLYYAVMMIKNNDADGMVSGAIHSTGDTLRPALQVIKTKPGVPIVSSCFIMEHPDTKWGQDGVMVFADCAVNIDPTAEELAAIAIASADSAKALAGIDDPKIAMLSFSTKNSAKHEKVDKVVEATRLAKEMAPELNIDGELQADAALIEAVGQLKSPGSKVAGHANVLIFPDIQAGNIGYKLVQRLGGADAIGPVCQGLARPVNDLSRGCSVEDIVSVVAMTAVQAQSF</sequence>
<dbReference type="Gene3D" id="3.40.50.10750">
    <property type="entry name" value="Isocitrate/Isopropylmalate dehydrogenase-like"/>
    <property type="match status" value="1"/>
</dbReference>
<dbReference type="Pfam" id="PF01515">
    <property type="entry name" value="PTA_PTB"/>
    <property type="match status" value="1"/>
</dbReference>
<evidence type="ECO:0000313" key="10">
    <source>
        <dbReference type="EMBL" id="KKI51224.1"/>
    </source>
</evidence>
<dbReference type="PIRSF" id="PIRSF000428">
    <property type="entry name" value="P_Ac_trans"/>
    <property type="match status" value="1"/>
</dbReference>
<dbReference type="InterPro" id="IPR002505">
    <property type="entry name" value="PTA_PTB"/>
</dbReference>
<evidence type="ECO:0000256" key="4">
    <source>
        <dbReference type="ARBA" id="ARBA00012707"/>
    </source>
</evidence>
<keyword evidence="11" id="KW-1185">Reference proteome</keyword>
<dbReference type="NCBIfam" id="NF007233">
    <property type="entry name" value="PRK09653.1"/>
    <property type="match status" value="1"/>
</dbReference>
<gene>
    <name evidence="10" type="ORF">CHK_1271</name>
</gene>
<feature type="domain" description="Phosphate acetyl/butaryl transferase" evidence="9">
    <location>
        <begin position="3"/>
        <end position="326"/>
    </location>
</feature>
<dbReference type="PATRIC" id="fig|270498.16.peg.1390"/>
<dbReference type="EMBL" id="LAYJ01000087">
    <property type="protein sequence ID" value="KKI51224.1"/>
    <property type="molecule type" value="Genomic_DNA"/>
</dbReference>
<evidence type="ECO:0000256" key="6">
    <source>
        <dbReference type="ARBA" id="ARBA00022679"/>
    </source>
</evidence>
<keyword evidence="6 10" id="KW-0808">Transferase</keyword>
<dbReference type="PANTHER" id="PTHR43356">
    <property type="entry name" value="PHOSPHATE ACETYLTRANSFERASE"/>
    <property type="match status" value="1"/>
</dbReference>
<evidence type="ECO:0000256" key="8">
    <source>
        <dbReference type="ARBA" id="ARBA00031108"/>
    </source>
</evidence>
<evidence type="ECO:0000256" key="2">
    <source>
        <dbReference type="ARBA" id="ARBA00004989"/>
    </source>
</evidence>
<dbReference type="OrthoDB" id="9805787at2"/>
<proteinExistence type="inferred from homology"/>
<keyword evidence="7 10" id="KW-0012">Acyltransferase</keyword>
<dbReference type="InterPro" id="IPR042113">
    <property type="entry name" value="P_AcTrfase_dom1"/>
</dbReference>
<dbReference type="InterPro" id="IPR004614">
    <property type="entry name" value="P_AcTrfase"/>
</dbReference>
<dbReference type="NCBIfam" id="TIGR00651">
    <property type="entry name" value="pta"/>
    <property type="match status" value="1"/>
</dbReference>
<dbReference type="EC" id="2.3.1.8" evidence="4"/>
<dbReference type="InterPro" id="IPR042112">
    <property type="entry name" value="P_AcTrfase_dom2"/>
</dbReference>
<dbReference type="InterPro" id="IPR012147">
    <property type="entry name" value="P_Ac_Bu_trans"/>
</dbReference>
<comment type="catalytic activity">
    <reaction evidence="1">
        <text>acetyl-CoA + phosphate = acetyl phosphate + CoA</text>
        <dbReference type="Rhea" id="RHEA:19521"/>
        <dbReference type="ChEBI" id="CHEBI:22191"/>
        <dbReference type="ChEBI" id="CHEBI:43474"/>
        <dbReference type="ChEBI" id="CHEBI:57287"/>
        <dbReference type="ChEBI" id="CHEBI:57288"/>
        <dbReference type="EC" id="2.3.1.8"/>
    </reaction>
</comment>
<dbReference type="AlphaFoldDB" id="A0A0M2NFB8"/>
<evidence type="ECO:0000313" key="11">
    <source>
        <dbReference type="Proteomes" id="UP000034076"/>
    </source>
</evidence>
<dbReference type="GO" id="GO:0008959">
    <property type="term" value="F:phosphate acetyltransferase activity"/>
    <property type="evidence" value="ECO:0007669"/>
    <property type="project" value="UniProtKB-EC"/>
</dbReference>
<evidence type="ECO:0000256" key="3">
    <source>
        <dbReference type="ARBA" id="ARBA00005656"/>
    </source>
</evidence>
<evidence type="ECO:0000256" key="5">
    <source>
        <dbReference type="ARBA" id="ARBA00021528"/>
    </source>
</evidence>
<name>A0A0M2NFB8_9FIRM</name>
<dbReference type="PANTHER" id="PTHR43356:SF3">
    <property type="entry name" value="PHOSPHATE ACETYLTRANSFERASE"/>
    <property type="match status" value="1"/>
</dbReference>
<comment type="similarity">
    <text evidence="3">Belongs to the phosphate acetyltransferase and butyryltransferase family.</text>
</comment>
<dbReference type="RefSeq" id="WP_046443179.1">
    <property type="nucleotide sequence ID" value="NZ_CAUERS010000006.1"/>
</dbReference>
<evidence type="ECO:0000259" key="9">
    <source>
        <dbReference type="Pfam" id="PF01515"/>
    </source>
</evidence>
<dbReference type="Gene3D" id="3.40.50.10950">
    <property type="match status" value="1"/>
</dbReference>
<dbReference type="SUPFAM" id="SSF53659">
    <property type="entry name" value="Isocitrate/Isopropylmalate dehydrogenase-like"/>
    <property type="match status" value="1"/>
</dbReference>
<evidence type="ECO:0000256" key="7">
    <source>
        <dbReference type="ARBA" id="ARBA00023315"/>
    </source>
</evidence>
<dbReference type="InterPro" id="IPR050500">
    <property type="entry name" value="Phos_Acetyltrans/Butyryltrans"/>
</dbReference>
<dbReference type="Proteomes" id="UP000034076">
    <property type="component" value="Unassembled WGS sequence"/>
</dbReference>
<dbReference type="NCBIfam" id="NF004167">
    <property type="entry name" value="PRK05632.1"/>
    <property type="match status" value="1"/>
</dbReference>
<protein>
    <recommendedName>
        <fullName evidence="5">Phosphate acetyltransferase</fullName>
        <ecNumber evidence="4">2.3.1.8</ecNumber>
    </recommendedName>
    <alternativeName>
        <fullName evidence="8">Phosphotransacetylase</fullName>
    </alternativeName>
</protein>
<comment type="pathway">
    <text evidence="2">Metabolic intermediate biosynthesis; acetyl-CoA biosynthesis; acetyl-CoA from acetate: step 2/2.</text>
</comment>
<evidence type="ECO:0000256" key="1">
    <source>
        <dbReference type="ARBA" id="ARBA00000705"/>
    </source>
</evidence>
<accession>A0A0M2NFB8</accession>
<comment type="caution">
    <text evidence="10">The sequence shown here is derived from an EMBL/GenBank/DDBJ whole genome shotgun (WGS) entry which is preliminary data.</text>
</comment>
<reference evidence="10 11" key="1">
    <citation type="submission" date="2015-04" db="EMBL/GenBank/DDBJ databases">
        <title>Draft genome sequence of bacteremic isolate Catabacter hongkongensis type strain HKU16T.</title>
        <authorList>
            <person name="Lau S.K."/>
            <person name="Teng J.L."/>
            <person name="Huang Y."/>
            <person name="Curreem S.O."/>
            <person name="Tsui S.K."/>
            <person name="Woo P.C."/>
        </authorList>
    </citation>
    <scope>NUCLEOTIDE SEQUENCE [LARGE SCALE GENOMIC DNA]</scope>
    <source>
        <strain evidence="10 11">HKU16</strain>
    </source>
</reference>
<dbReference type="STRING" id="270498.CHK_1271"/>
<organism evidence="10 11">
    <name type="scientific">Christensenella hongkongensis</name>
    <dbReference type="NCBI Taxonomy" id="270498"/>
    <lineage>
        <taxon>Bacteria</taxon>
        <taxon>Bacillati</taxon>
        <taxon>Bacillota</taxon>
        <taxon>Clostridia</taxon>
        <taxon>Christensenellales</taxon>
        <taxon>Christensenellaceae</taxon>
        <taxon>Christensenella</taxon>
    </lineage>
</organism>